<feature type="compositionally biased region" description="Polar residues" evidence="1">
    <location>
        <begin position="59"/>
        <end position="69"/>
    </location>
</feature>
<dbReference type="AlphaFoldDB" id="A0A8T0H9R9"/>
<feature type="compositionally biased region" description="Basic and acidic residues" evidence="1">
    <location>
        <begin position="1"/>
        <end position="12"/>
    </location>
</feature>
<dbReference type="Proteomes" id="UP000822688">
    <property type="component" value="Chromosome 7"/>
</dbReference>
<name>A0A8T0H9R9_CERPU</name>
<gene>
    <name evidence="2" type="ORF">KC19_7G108900</name>
</gene>
<comment type="caution">
    <text evidence="2">The sequence shown here is derived from an EMBL/GenBank/DDBJ whole genome shotgun (WGS) entry which is preliminary data.</text>
</comment>
<dbReference type="EMBL" id="CM026428">
    <property type="protein sequence ID" value="KAG0567088.1"/>
    <property type="molecule type" value="Genomic_DNA"/>
</dbReference>
<reference evidence="2" key="1">
    <citation type="submission" date="2020-06" db="EMBL/GenBank/DDBJ databases">
        <title>WGS assembly of Ceratodon purpureus strain R40.</title>
        <authorList>
            <person name="Carey S.B."/>
            <person name="Jenkins J."/>
            <person name="Shu S."/>
            <person name="Lovell J.T."/>
            <person name="Sreedasyam A."/>
            <person name="Maumus F."/>
            <person name="Tiley G.P."/>
            <person name="Fernandez-Pozo N."/>
            <person name="Barry K."/>
            <person name="Chen C."/>
            <person name="Wang M."/>
            <person name="Lipzen A."/>
            <person name="Daum C."/>
            <person name="Saski C.A."/>
            <person name="Payton A.C."/>
            <person name="Mcbreen J.C."/>
            <person name="Conrad R.E."/>
            <person name="Kollar L.M."/>
            <person name="Olsson S."/>
            <person name="Huttunen S."/>
            <person name="Landis J.B."/>
            <person name="Wickett N.J."/>
            <person name="Johnson M.G."/>
            <person name="Rensing S.A."/>
            <person name="Grimwood J."/>
            <person name="Schmutz J."/>
            <person name="Mcdaniel S.F."/>
        </authorList>
    </citation>
    <scope>NUCLEOTIDE SEQUENCE</scope>
    <source>
        <strain evidence="2">R40</strain>
    </source>
</reference>
<protein>
    <submittedName>
        <fullName evidence="2">Uncharacterized protein</fullName>
    </submittedName>
</protein>
<evidence type="ECO:0000313" key="3">
    <source>
        <dbReference type="Proteomes" id="UP000822688"/>
    </source>
</evidence>
<sequence>MSEAQRENERKVGRNSTSDSSAQGSSGKRQSAQIQVVEEGAANLVRVPTPPKSRMTPPETGQTTATSDTETQEIEEELAKTKILIARLKRQQQVAISEAEDIRTEIRAIKARCRGNPR</sequence>
<proteinExistence type="predicted"/>
<feature type="compositionally biased region" description="Low complexity" evidence="1">
    <location>
        <begin position="16"/>
        <end position="26"/>
    </location>
</feature>
<evidence type="ECO:0000313" key="2">
    <source>
        <dbReference type="EMBL" id="KAG0567088.1"/>
    </source>
</evidence>
<feature type="region of interest" description="Disordered" evidence="1">
    <location>
        <begin position="1"/>
        <end position="72"/>
    </location>
</feature>
<keyword evidence="3" id="KW-1185">Reference proteome</keyword>
<organism evidence="2 3">
    <name type="scientific">Ceratodon purpureus</name>
    <name type="common">Fire moss</name>
    <name type="synonym">Dicranum purpureum</name>
    <dbReference type="NCBI Taxonomy" id="3225"/>
    <lineage>
        <taxon>Eukaryota</taxon>
        <taxon>Viridiplantae</taxon>
        <taxon>Streptophyta</taxon>
        <taxon>Embryophyta</taxon>
        <taxon>Bryophyta</taxon>
        <taxon>Bryophytina</taxon>
        <taxon>Bryopsida</taxon>
        <taxon>Dicranidae</taxon>
        <taxon>Pseudoditrichales</taxon>
        <taxon>Ditrichaceae</taxon>
        <taxon>Ceratodon</taxon>
    </lineage>
</organism>
<accession>A0A8T0H9R9</accession>
<evidence type="ECO:0000256" key="1">
    <source>
        <dbReference type="SAM" id="MobiDB-lite"/>
    </source>
</evidence>